<name>A0AAD4HHJ9_9AGAM</name>
<protein>
    <submittedName>
        <fullName evidence="1">Uncharacterized protein</fullName>
    </submittedName>
</protein>
<reference evidence="1" key="1">
    <citation type="journal article" date="2020" name="New Phytol.">
        <title>Comparative genomics reveals dynamic genome evolution in host specialist ectomycorrhizal fungi.</title>
        <authorList>
            <person name="Lofgren L.A."/>
            <person name="Nguyen N.H."/>
            <person name="Vilgalys R."/>
            <person name="Ruytinx J."/>
            <person name="Liao H.L."/>
            <person name="Branco S."/>
            <person name="Kuo A."/>
            <person name="LaButti K."/>
            <person name="Lipzen A."/>
            <person name="Andreopoulos W."/>
            <person name="Pangilinan J."/>
            <person name="Riley R."/>
            <person name="Hundley H."/>
            <person name="Na H."/>
            <person name="Barry K."/>
            <person name="Grigoriev I.V."/>
            <person name="Stajich J.E."/>
            <person name="Kennedy P.G."/>
        </authorList>
    </citation>
    <scope>NUCLEOTIDE SEQUENCE</scope>
    <source>
        <strain evidence="1">FC203</strain>
    </source>
</reference>
<dbReference type="RefSeq" id="XP_041223476.1">
    <property type="nucleotide sequence ID" value="XM_041375419.1"/>
</dbReference>
<proteinExistence type="predicted"/>
<accession>A0AAD4HHJ9</accession>
<gene>
    <name evidence="1" type="ORF">F5891DRAFT_956626</name>
</gene>
<evidence type="ECO:0000313" key="2">
    <source>
        <dbReference type="Proteomes" id="UP001195769"/>
    </source>
</evidence>
<evidence type="ECO:0000313" key="1">
    <source>
        <dbReference type="EMBL" id="KAG1897900.1"/>
    </source>
</evidence>
<dbReference type="AlphaFoldDB" id="A0AAD4HHJ9"/>
<sequence>MGLWSWKTQHNSHAQRKFIELIFDRTGKYANWDPPSEIQIGSYGRIDKDTGNLTVEGNIYSDNFKQFLIEAGINPESDEHHAKDCPDESEFKTWSKNVKCIDMNADAQAGVPGIAAASIKGSWEVKKGTTGAVLLMNNPRMRHITPDVLGKLASIKLLQSMHLVTKVFYCPAFSLYLSDTSGEKISMALLASAPVVEPVGSLEAKASFKWWSNTQTGLARHGCKKEHVFTPLYELLHVRQPRNRRSSPSPERTGEQLWTVPPVPWAPLGEDGTEVPIYINVSYQHLTGQLCSRSLFAQDGTDSSEPEEE</sequence>
<keyword evidence="2" id="KW-1185">Reference proteome</keyword>
<dbReference type="GeneID" id="64669717"/>
<dbReference type="EMBL" id="JABBWK010000043">
    <property type="protein sequence ID" value="KAG1897900.1"/>
    <property type="molecule type" value="Genomic_DNA"/>
</dbReference>
<comment type="caution">
    <text evidence="1">The sequence shown here is derived from an EMBL/GenBank/DDBJ whole genome shotgun (WGS) entry which is preliminary data.</text>
</comment>
<dbReference type="Proteomes" id="UP001195769">
    <property type="component" value="Unassembled WGS sequence"/>
</dbReference>
<organism evidence="1 2">
    <name type="scientific">Suillus fuscotomentosus</name>
    <dbReference type="NCBI Taxonomy" id="1912939"/>
    <lineage>
        <taxon>Eukaryota</taxon>
        <taxon>Fungi</taxon>
        <taxon>Dikarya</taxon>
        <taxon>Basidiomycota</taxon>
        <taxon>Agaricomycotina</taxon>
        <taxon>Agaricomycetes</taxon>
        <taxon>Agaricomycetidae</taxon>
        <taxon>Boletales</taxon>
        <taxon>Suillineae</taxon>
        <taxon>Suillaceae</taxon>
        <taxon>Suillus</taxon>
    </lineage>
</organism>